<comment type="caution">
    <text evidence="2">The sequence shown here is derived from an EMBL/GenBank/DDBJ whole genome shotgun (WGS) entry which is preliminary data.</text>
</comment>
<gene>
    <name evidence="2" type="ORF">CEE37_00805</name>
</gene>
<dbReference type="AlphaFoldDB" id="A0A532V4Y7"/>
<protein>
    <submittedName>
        <fullName evidence="2">Uncharacterized protein</fullName>
    </submittedName>
</protein>
<proteinExistence type="predicted"/>
<feature type="compositionally biased region" description="Basic residues" evidence="1">
    <location>
        <begin position="44"/>
        <end position="54"/>
    </location>
</feature>
<reference evidence="2 3" key="1">
    <citation type="submission" date="2017-06" db="EMBL/GenBank/DDBJ databases">
        <title>Novel microbial phyla capable of carbon fixation and sulfur reduction in deep-sea sediments.</title>
        <authorList>
            <person name="Huang J."/>
            <person name="Baker B."/>
            <person name="Wang Y."/>
        </authorList>
    </citation>
    <scope>NUCLEOTIDE SEQUENCE [LARGE SCALE GENOMIC DNA]</scope>
    <source>
        <strain evidence="2">B3_LCP</strain>
    </source>
</reference>
<evidence type="ECO:0000256" key="1">
    <source>
        <dbReference type="SAM" id="MobiDB-lite"/>
    </source>
</evidence>
<dbReference type="EMBL" id="NJBN01000001">
    <property type="protein sequence ID" value="TKJ42249.1"/>
    <property type="molecule type" value="Genomic_DNA"/>
</dbReference>
<feature type="compositionally biased region" description="Basic and acidic residues" evidence="1">
    <location>
        <begin position="76"/>
        <end position="86"/>
    </location>
</feature>
<accession>A0A532V4Y7</accession>
<sequence length="98" mass="11626">MKIIALQDNFSKVQAIEEMTQQMLRFPGEVREALNAQLRQQRLDKRRKINKSKKSKDGNLRTEEKSRMTESPYSRGRKDDSVDSFEDKERQCCIDFKI</sequence>
<feature type="compositionally biased region" description="Basic and acidic residues" evidence="1">
    <location>
        <begin position="55"/>
        <end position="68"/>
    </location>
</feature>
<evidence type="ECO:0000313" key="2">
    <source>
        <dbReference type="EMBL" id="TKJ42249.1"/>
    </source>
</evidence>
<organism evidence="2 3">
    <name type="scientific">candidate division LCP-89 bacterium B3_LCP</name>
    <dbReference type="NCBI Taxonomy" id="2012998"/>
    <lineage>
        <taxon>Bacteria</taxon>
        <taxon>Pseudomonadati</taxon>
        <taxon>Bacteria division LCP-89</taxon>
    </lineage>
</organism>
<feature type="region of interest" description="Disordered" evidence="1">
    <location>
        <begin position="39"/>
        <end position="86"/>
    </location>
</feature>
<name>A0A532V4Y7_UNCL8</name>
<dbReference type="Proteomes" id="UP000319619">
    <property type="component" value="Unassembled WGS sequence"/>
</dbReference>
<evidence type="ECO:0000313" key="3">
    <source>
        <dbReference type="Proteomes" id="UP000319619"/>
    </source>
</evidence>